<proteinExistence type="predicted"/>
<gene>
    <name evidence="1" type="ORF">DPEC_G00055740</name>
</gene>
<reference evidence="1" key="1">
    <citation type="submission" date="2021-05" db="EMBL/GenBank/DDBJ databases">
        <authorList>
            <person name="Pan Q."/>
            <person name="Jouanno E."/>
            <person name="Zahm M."/>
            <person name="Klopp C."/>
            <person name="Cabau C."/>
            <person name="Louis A."/>
            <person name="Berthelot C."/>
            <person name="Parey E."/>
            <person name="Roest Crollius H."/>
            <person name="Montfort J."/>
            <person name="Robinson-Rechavi M."/>
            <person name="Bouchez O."/>
            <person name="Lampietro C."/>
            <person name="Lopez Roques C."/>
            <person name="Donnadieu C."/>
            <person name="Postlethwait J."/>
            <person name="Bobe J."/>
            <person name="Dillon D."/>
            <person name="Chandos A."/>
            <person name="von Hippel F."/>
            <person name="Guiguen Y."/>
        </authorList>
    </citation>
    <scope>NUCLEOTIDE SEQUENCE</scope>
    <source>
        <strain evidence="1">YG-Jan2019</strain>
    </source>
</reference>
<evidence type="ECO:0000313" key="2">
    <source>
        <dbReference type="Proteomes" id="UP001157502"/>
    </source>
</evidence>
<organism evidence="1 2">
    <name type="scientific">Dallia pectoralis</name>
    <name type="common">Alaska blackfish</name>
    <dbReference type="NCBI Taxonomy" id="75939"/>
    <lineage>
        <taxon>Eukaryota</taxon>
        <taxon>Metazoa</taxon>
        <taxon>Chordata</taxon>
        <taxon>Craniata</taxon>
        <taxon>Vertebrata</taxon>
        <taxon>Euteleostomi</taxon>
        <taxon>Actinopterygii</taxon>
        <taxon>Neopterygii</taxon>
        <taxon>Teleostei</taxon>
        <taxon>Protacanthopterygii</taxon>
        <taxon>Esociformes</taxon>
        <taxon>Umbridae</taxon>
        <taxon>Dallia</taxon>
    </lineage>
</organism>
<sequence>MCFVNVAEQGNGSGQATVEKDEDQKEVRFLLPELCTEAARKCGVSPLCFNLFALYDEGMNLWYPPNYTFNIDESTCLKLHYRLRFYFINWHGVNDSLPRVCRHSLKGKNTSEPKTKLGGAPLLDASSLNYLFAQSQRDFQKGRAAVRNAGNEAEVFRIENECLGMALLSFSHHAMEKNIRIPDLAKQISYKKYIPDDVNQIIDQHNFLTRFRISMVFRRFLNGFHNNIVQSNNINTHQIRVKYLATLETLTTWFGCEVFEPEVLRVTDSEGEIQGTPTFCNKDLPTQDQVLVSGNTGIKWRRKQPNNAWTAKKKKPSKKKKSSLSRETKPVQDVSSDWKTFSDLSEITHINIRGATVTVHKQDSKKMELSLGFHSEALSFASLIDGYFRLTVDAHHFLCTDVAPPSVVRNLQEGCHGPINMDYTSQKLSQEGVEEGLYVLRWSCVDYDHILLTVTCNQVDQTDRRPYRNFTIEVGPDGYGLIGTDLKEPTLRRLMEQLTAQRLRTDQVTLQLRRACPPQPREISNLLLVTKKEEEPTCPTQSPLIFPRILKEDIVQEEHLGCGTRTNIYAGRLKMRSDEDKDLWGAQKHHEVKVVLKELGSQHRDISMAFLEMVSMMRQVSHQHIALLHGVCVRNQDYILVEEHVKLGPLDVFMRGRRLQLSTFWKFEVARQLTSALSYLEDNKLVHGYVAAKNILVERDGLEGKSGPFIKLSGPVIPVYALNRQECVERIPWIAPECMKDSPILNVVMSVAVDKWGFGATLWEICYDGEVPLKDKTLIEKEMLYSAQRSLVTPDCPQLAELITKCMTFDPNRRPFFRAIARDLNGVAEQNPAILPRLVPVDEEDPTVFETRFLRKISDLGEGHFGKVELCCYDPHGDGRGELVAVKSLKPDCQGQLACHLRREVDTMRELYHQNIVKYKGVCSEEGGRSIKLIMEYLPAGSLKDYLPSRKVQTDPQRLLDYALQICQGMDYLGSQRFIHRDLAARNVLVENERTVKIGDFGLTKSMKEDKSYYTVNEATECPVFWYAPECLMECKFYTASDVWSFGVTLYELMTYCETSPDKVFSEMLRSPEDQKTVPVTVTRLVEMLKDGRRLACPAGCPESVYSLMKRCWAFDKDNRIQFRELIKELEELLYDSHSGAMLSF</sequence>
<name>A0ACC2H5E6_DALPE</name>
<accession>A0ACC2H5E6</accession>
<dbReference type="Proteomes" id="UP001157502">
    <property type="component" value="Chromosome 5"/>
</dbReference>
<keyword evidence="2" id="KW-1185">Reference proteome</keyword>
<dbReference type="EMBL" id="CM055732">
    <property type="protein sequence ID" value="KAJ8011204.1"/>
    <property type="molecule type" value="Genomic_DNA"/>
</dbReference>
<evidence type="ECO:0000313" key="1">
    <source>
        <dbReference type="EMBL" id="KAJ8011204.1"/>
    </source>
</evidence>
<protein>
    <submittedName>
        <fullName evidence="1">Uncharacterized protein</fullName>
    </submittedName>
</protein>
<comment type="caution">
    <text evidence="1">The sequence shown here is derived from an EMBL/GenBank/DDBJ whole genome shotgun (WGS) entry which is preliminary data.</text>
</comment>